<accession>A0A3E2MXM4</accession>
<protein>
    <submittedName>
        <fullName evidence="3">Uncharacterized protein</fullName>
    </submittedName>
</protein>
<dbReference type="EMBL" id="PEDF01000060">
    <property type="protein sequence ID" value="RFZ42935.1"/>
    <property type="molecule type" value="Genomic_DNA"/>
</dbReference>
<evidence type="ECO:0000256" key="1">
    <source>
        <dbReference type="SAM" id="MobiDB-lite"/>
    </source>
</evidence>
<dbReference type="AlphaFoldDB" id="A0A3E2MXM4"/>
<keyword evidence="2" id="KW-0812">Transmembrane</keyword>
<dbReference type="RefSeq" id="WP_142926732.1">
    <property type="nucleotide sequence ID" value="NZ_PEDF01000060.1"/>
</dbReference>
<name>A0A3E2MXM4_MYCMR</name>
<feature type="compositionally biased region" description="Low complexity" evidence="1">
    <location>
        <begin position="101"/>
        <end position="114"/>
    </location>
</feature>
<gene>
    <name evidence="3" type="ORF">DAVIS_02027</name>
</gene>
<feature type="compositionally biased region" description="Polar residues" evidence="1">
    <location>
        <begin position="83"/>
        <end position="94"/>
    </location>
</feature>
<reference evidence="3 4" key="1">
    <citation type="journal article" date="2018" name="Sci. Rep.">
        <title>Extensive genomic diversity among Mycobacterium marinum strains revealed by whole genome sequencing.</title>
        <authorList>
            <person name="Das S."/>
            <person name="Pettersson B.M."/>
            <person name="Behra P.R."/>
            <person name="Mallick A."/>
            <person name="Cheramie M."/>
            <person name="Ramesh M."/>
            <person name="Shirreff L."/>
            <person name="DuCote T."/>
            <person name="Dasgupta S."/>
            <person name="Ennis D.G."/>
            <person name="Kirsebom L.A."/>
        </authorList>
    </citation>
    <scope>NUCLEOTIDE SEQUENCE [LARGE SCALE GENOMIC DNA]</scope>
    <source>
        <strain evidence="3 4">Davis1</strain>
    </source>
</reference>
<keyword evidence="2" id="KW-1133">Transmembrane helix</keyword>
<sequence>MITNPQQEDARRYLSRWVAIASLWAATTILLVVWSVTGHHLSPTTDTAAPSTVPPAVTVTPTPSTPYPTFGNPAPTRWPPVPSTTGGQRSSEATHAQPADIISSDISHTSGSISECESGRSIRSGAAEWWCRKAPIACGESGAVEWPSITAGRGNPRWTSTYCLSAAQAAQLDTGCADTLNTYGGATCVLYFYNSSNTQDWQMATVLSDCGGPGPYGDAISEQCIGRRPLA</sequence>
<feature type="region of interest" description="Disordered" evidence="1">
    <location>
        <begin position="71"/>
        <end position="117"/>
    </location>
</feature>
<comment type="caution">
    <text evidence="3">The sequence shown here is derived from an EMBL/GenBank/DDBJ whole genome shotgun (WGS) entry which is preliminary data.</text>
</comment>
<organism evidence="3 4">
    <name type="scientific">Mycobacterium marinum</name>
    <dbReference type="NCBI Taxonomy" id="1781"/>
    <lineage>
        <taxon>Bacteria</taxon>
        <taxon>Bacillati</taxon>
        <taxon>Actinomycetota</taxon>
        <taxon>Actinomycetes</taxon>
        <taxon>Mycobacteriales</taxon>
        <taxon>Mycobacteriaceae</taxon>
        <taxon>Mycobacterium</taxon>
        <taxon>Mycobacterium ulcerans group</taxon>
    </lineage>
</organism>
<dbReference type="Proteomes" id="UP000257451">
    <property type="component" value="Unassembled WGS sequence"/>
</dbReference>
<feature type="transmembrane region" description="Helical" evidence="2">
    <location>
        <begin position="17"/>
        <end position="36"/>
    </location>
</feature>
<evidence type="ECO:0000313" key="3">
    <source>
        <dbReference type="EMBL" id="RFZ42935.1"/>
    </source>
</evidence>
<proteinExistence type="predicted"/>
<evidence type="ECO:0000313" key="4">
    <source>
        <dbReference type="Proteomes" id="UP000257451"/>
    </source>
</evidence>
<keyword evidence="2" id="KW-0472">Membrane</keyword>
<evidence type="ECO:0000256" key="2">
    <source>
        <dbReference type="SAM" id="Phobius"/>
    </source>
</evidence>